<evidence type="ECO:0000313" key="2">
    <source>
        <dbReference type="EMBL" id="GIZ01666.1"/>
    </source>
</evidence>
<organism evidence="2 3">
    <name type="scientific">Caerostris extrusa</name>
    <name type="common">Bark spider</name>
    <name type="synonym">Caerostris bankana</name>
    <dbReference type="NCBI Taxonomy" id="172846"/>
    <lineage>
        <taxon>Eukaryota</taxon>
        <taxon>Metazoa</taxon>
        <taxon>Ecdysozoa</taxon>
        <taxon>Arthropoda</taxon>
        <taxon>Chelicerata</taxon>
        <taxon>Arachnida</taxon>
        <taxon>Araneae</taxon>
        <taxon>Araneomorphae</taxon>
        <taxon>Entelegynae</taxon>
        <taxon>Araneoidea</taxon>
        <taxon>Araneidae</taxon>
        <taxon>Caerostris</taxon>
    </lineage>
</organism>
<proteinExistence type="predicted"/>
<name>A0AAV4Y2G2_CAEEX</name>
<reference evidence="2 3" key="1">
    <citation type="submission" date="2021-06" db="EMBL/GenBank/DDBJ databases">
        <title>Caerostris extrusa draft genome.</title>
        <authorList>
            <person name="Kono N."/>
            <person name="Arakawa K."/>
        </authorList>
    </citation>
    <scope>NUCLEOTIDE SEQUENCE [LARGE SCALE GENOMIC DNA]</scope>
</reference>
<dbReference type="Proteomes" id="UP001054945">
    <property type="component" value="Unassembled WGS sequence"/>
</dbReference>
<feature type="region of interest" description="Disordered" evidence="1">
    <location>
        <begin position="46"/>
        <end position="69"/>
    </location>
</feature>
<dbReference type="AlphaFoldDB" id="A0AAV4Y2G2"/>
<accession>A0AAV4Y2G2</accession>
<dbReference type="EMBL" id="BPLR01001333">
    <property type="protein sequence ID" value="GIZ01666.1"/>
    <property type="molecule type" value="Genomic_DNA"/>
</dbReference>
<protein>
    <submittedName>
        <fullName evidence="2">Uncharacterized protein</fullName>
    </submittedName>
</protein>
<gene>
    <name evidence="2" type="ORF">CEXT_392311</name>
</gene>
<keyword evidence="3" id="KW-1185">Reference proteome</keyword>
<evidence type="ECO:0000256" key="1">
    <source>
        <dbReference type="SAM" id="MobiDB-lite"/>
    </source>
</evidence>
<comment type="caution">
    <text evidence="2">The sequence shown here is derived from an EMBL/GenBank/DDBJ whole genome shotgun (WGS) entry which is preliminary data.</text>
</comment>
<sequence length="69" mass="7679">MSTKLDLHFNTNSVRSLATRCETDPSTILKKQKCGRSPNFKSSCVKLHNTERHSQSDEPPSDITADDSS</sequence>
<evidence type="ECO:0000313" key="3">
    <source>
        <dbReference type="Proteomes" id="UP001054945"/>
    </source>
</evidence>